<organism evidence="2 3">
    <name type="scientific">Sedimentisphaera cyanobacteriorum</name>
    <dbReference type="NCBI Taxonomy" id="1940790"/>
    <lineage>
        <taxon>Bacteria</taxon>
        <taxon>Pseudomonadati</taxon>
        <taxon>Planctomycetota</taxon>
        <taxon>Phycisphaerae</taxon>
        <taxon>Sedimentisphaerales</taxon>
        <taxon>Sedimentisphaeraceae</taxon>
        <taxon>Sedimentisphaera</taxon>
    </lineage>
</organism>
<evidence type="ECO:0000313" key="3">
    <source>
        <dbReference type="Proteomes" id="UP000188273"/>
    </source>
</evidence>
<dbReference type="PANTHER" id="PTHR30015">
    <property type="entry name" value="MRR RESTRICTION SYSTEM PROTEIN"/>
    <property type="match status" value="1"/>
</dbReference>
<accession>A0A1Q2HS14</accession>
<name>A0A1Q2HS14_9BACT</name>
<evidence type="ECO:0000313" key="2">
    <source>
        <dbReference type="EMBL" id="AQQ10064.1"/>
    </source>
</evidence>
<dbReference type="Gene3D" id="3.40.1350.10">
    <property type="match status" value="1"/>
</dbReference>
<dbReference type="KEGG" id="pbu:L21SP3_01889"/>
<feature type="domain" description="Restriction endonuclease type IV Mrr" evidence="1">
    <location>
        <begin position="198"/>
        <end position="311"/>
    </location>
</feature>
<keyword evidence="2" id="KW-0540">Nuclease</keyword>
<dbReference type="SUPFAM" id="SSF52980">
    <property type="entry name" value="Restriction endonuclease-like"/>
    <property type="match status" value="1"/>
</dbReference>
<proteinExistence type="predicted"/>
<dbReference type="InterPro" id="IPR016984">
    <property type="entry name" value="UCP031853"/>
</dbReference>
<dbReference type="GO" id="GO:0003677">
    <property type="term" value="F:DNA binding"/>
    <property type="evidence" value="ECO:0007669"/>
    <property type="project" value="InterPro"/>
</dbReference>
<keyword evidence="3" id="KW-1185">Reference proteome</keyword>
<sequence>MAIWLVRAGKGGARESWALEKDEVIIGWDGMPDLSQFKDKDQMLDKLKEVYPDKKIQALYNHRSQLWAFAKRIVKGDLVVLPLKSQDAIAVGEVTGDYNYRPDNPSFTKHARGVKWIKQDIPRSRFDQDLLYSLGAFMTVCQIKRNNAEERIKAIVKGGKLPPATGFEDDEDVSNEDGIKNVNIEDYASTQIRSYIAQKFTGHQLADLINAILEAQGYVTEVSPPGPDGGVDIIAGRGPMGFDPPWLACQVKSGNNQQDVKVMRELKGVMQEFKAEQGLFVSWGGFTREAIKEARKNFFELRLWDAGEVVENLLGYYEKFADEIKADLPLKRVWLLVQEDDEI</sequence>
<protein>
    <submittedName>
        <fullName evidence="2">Restriction endonuclease</fullName>
    </submittedName>
</protein>
<dbReference type="InterPro" id="IPR007560">
    <property type="entry name" value="Restrct_endonuc_IV_Mrr"/>
</dbReference>
<evidence type="ECO:0000259" key="1">
    <source>
        <dbReference type="Pfam" id="PF04471"/>
    </source>
</evidence>
<dbReference type="InterPro" id="IPR011335">
    <property type="entry name" value="Restrct_endonuc-II-like"/>
</dbReference>
<dbReference type="PANTHER" id="PTHR30015:SF7">
    <property type="entry name" value="TYPE IV METHYL-DIRECTED RESTRICTION ENZYME ECOKMRR"/>
    <property type="match status" value="1"/>
</dbReference>
<gene>
    <name evidence="2" type="ORF">L21SP3_01889</name>
</gene>
<dbReference type="REBASE" id="211559">
    <property type="entry name" value="PbaD3MrrP"/>
</dbReference>
<dbReference type="GO" id="GO:0043590">
    <property type="term" value="C:bacterial nucleoid"/>
    <property type="evidence" value="ECO:0007669"/>
    <property type="project" value="TreeGrafter"/>
</dbReference>
<dbReference type="GO" id="GO:0009307">
    <property type="term" value="P:DNA restriction-modification system"/>
    <property type="evidence" value="ECO:0007669"/>
    <property type="project" value="InterPro"/>
</dbReference>
<dbReference type="Pfam" id="PF04471">
    <property type="entry name" value="Mrr_cat"/>
    <property type="match status" value="1"/>
</dbReference>
<keyword evidence="2" id="KW-0378">Hydrolase</keyword>
<dbReference type="Proteomes" id="UP000188273">
    <property type="component" value="Chromosome"/>
</dbReference>
<dbReference type="PIRSF" id="PIRSF031853">
    <property type="entry name" value="UPC031853"/>
    <property type="match status" value="1"/>
</dbReference>
<dbReference type="EMBL" id="CP019633">
    <property type="protein sequence ID" value="AQQ10064.1"/>
    <property type="molecule type" value="Genomic_DNA"/>
</dbReference>
<reference evidence="3" key="1">
    <citation type="submission" date="2017-02" db="EMBL/GenBank/DDBJ databases">
        <title>Comparative genomics and description of representatives of a novel lineage of planctomycetes thriving in anoxic sediments.</title>
        <authorList>
            <person name="Spring S."/>
            <person name="Bunk B."/>
            <person name="Sproer C."/>
            <person name="Klenk H.-P."/>
        </authorList>
    </citation>
    <scope>NUCLEOTIDE SEQUENCE [LARGE SCALE GENOMIC DNA]</scope>
    <source>
        <strain evidence="3">L21-RPul-D3</strain>
    </source>
</reference>
<dbReference type="GO" id="GO:0015666">
    <property type="term" value="F:restriction endodeoxyribonuclease activity"/>
    <property type="evidence" value="ECO:0007669"/>
    <property type="project" value="TreeGrafter"/>
</dbReference>
<dbReference type="OrthoDB" id="9781481at2"/>
<dbReference type="InterPro" id="IPR052906">
    <property type="entry name" value="Type_IV_Methyl-Rstrct_Enzyme"/>
</dbReference>
<dbReference type="AlphaFoldDB" id="A0A1Q2HS14"/>
<keyword evidence="2" id="KW-0255">Endonuclease</keyword>
<dbReference type="InterPro" id="IPR011856">
    <property type="entry name" value="tRNA_endonuc-like_dom_sf"/>
</dbReference>
<dbReference type="RefSeq" id="WP_077540940.1">
    <property type="nucleotide sequence ID" value="NZ_CP019633.1"/>
</dbReference>